<feature type="chain" id="PRO_5006012353" evidence="1">
    <location>
        <begin position="21"/>
        <end position="175"/>
    </location>
</feature>
<dbReference type="EMBL" id="CP012830">
    <property type="protein sequence ID" value="ALI03852.1"/>
    <property type="molecule type" value="Genomic_DNA"/>
</dbReference>
<dbReference type="RefSeq" id="WP_054597092.1">
    <property type="nucleotide sequence ID" value="NZ_CP012830.1"/>
</dbReference>
<keyword evidence="1" id="KW-0732">Signal</keyword>
<gene>
    <name evidence="2" type="ORF">AO353_23305</name>
</gene>
<dbReference type="Proteomes" id="UP000066487">
    <property type="component" value="Chromosome"/>
</dbReference>
<keyword evidence="2" id="KW-0808">Transferase</keyword>
<evidence type="ECO:0000313" key="3">
    <source>
        <dbReference type="Proteomes" id="UP000066487"/>
    </source>
</evidence>
<dbReference type="GO" id="GO:0016740">
    <property type="term" value="F:transferase activity"/>
    <property type="evidence" value="ECO:0007669"/>
    <property type="project" value="UniProtKB-KW"/>
</dbReference>
<reference evidence="3" key="1">
    <citation type="submission" date="2015-09" db="EMBL/GenBank/DDBJ databases">
        <title>Whole genome sequence of Pseudomonas fluorescens FW300-N2E3.</title>
        <authorList>
            <person name="Ray J."/>
            <person name="Melnyk R."/>
            <person name="Deutschbauer A."/>
        </authorList>
    </citation>
    <scope>NUCLEOTIDE SEQUENCE [LARGE SCALE GENOMIC DNA]</scope>
    <source>
        <strain evidence="3">FW300-N2E3</strain>
    </source>
</reference>
<sequence length="175" mass="18677">MFKTACASIVLLALGGSLHAQTLDHSNAEAQRQAEVAGRSADVMPFSLAATTHIFTKTAEGGIQQVVANKPADATQVKLVRQHLQAIRERFLKGDFSGPAHIHGQDMPGLADLKAARPGQIAIAYKNIEGGAQLIYTTSDAALVTALHQWFDAQLSDHGKDAMEGDAHHGEMMNK</sequence>
<proteinExistence type="predicted"/>
<dbReference type="AlphaFoldDB" id="A0A0N7H0R2"/>
<dbReference type="OrthoDB" id="5573113at2"/>
<reference evidence="2 3" key="2">
    <citation type="journal article" date="2018" name="Nature">
        <title>Mutant phenotypes for thousands of bacterial genes of unknown function.</title>
        <authorList>
            <person name="Price M.N."/>
            <person name="Wetmore K.M."/>
            <person name="Waters R.J."/>
            <person name="Callaghan M."/>
            <person name="Ray J."/>
            <person name="Liu H."/>
            <person name="Kuehl J.V."/>
            <person name="Melnyk R.A."/>
            <person name="Lamson J.S."/>
            <person name="Suh Y."/>
            <person name="Carlson H.K."/>
            <person name="Esquivel Z."/>
            <person name="Sadeeshkumar H."/>
            <person name="Chakraborty R."/>
            <person name="Zane G.M."/>
            <person name="Rubin B.E."/>
            <person name="Wall J.D."/>
            <person name="Visel A."/>
            <person name="Bristow J."/>
            <person name="Blow M.J."/>
            <person name="Arkin A.P."/>
            <person name="Deutschbauer A.M."/>
        </authorList>
    </citation>
    <scope>NUCLEOTIDE SEQUENCE [LARGE SCALE GENOMIC DNA]</scope>
    <source>
        <strain evidence="2 3">FW300-N2E3</strain>
    </source>
</reference>
<name>A0A0N7H0R2_PSEFL</name>
<organism evidence="2 3">
    <name type="scientific">Pseudomonas fluorescens</name>
    <dbReference type="NCBI Taxonomy" id="294"/>
    <lineage>
        <taxon>Bacteria</taxon>
        <taxon>Pseudomonadati</taxon>
        <taxon>Pseudomonadota</taxon>
        <taxon>Gammaproteobacteria</taxon>
        <taxon>Pseudomonadales</taxon>
        <taxon>Pseudomonadaceae</taxon>
        <taxon>Pseudomonas</taxon>
    </lineage>
</organism>
<protein>
    <submittedName>
        <fullName evidence="2">Aspartate carbamoyltransferase</fullName>
    </submittedName>
</protein>
<accession>A0A0N7H0R2</accession>
<evidence type="ECO:0000313" key="2">
    <source>
        <dbReference type="EMBL" id="ALI03852.1"/>
    </source>
</evidence>
<feature type="signal peptide" evidence="1">
    <location>
        <begin position="1"/>
        <end position="20"/>
    </location>
</feature>
<evidence type="ECO:0000256" key="1">
    <source>
        <dbReference type="SAM" id="SignalP"/>
    </source>
</evidence>